<accession>A0A508BGD0</accession>
<organism evidence="1 2">
    <name type="scientific">Actinomyces oris</name>
    <dbReference type="NCBI Taxonomy" id="544580"/>
    <lineage>
        <taxon>Bacteria</taxon>
        <taxon>Bacillati</taxon>
        <taxon>Actinomycetota</taxon>
        <taxon>Actinomycetes</taxon>
        <taxon>Actinomycetales</taxon>
        <taxon>Actinomycetaceae</taxon>
        <taxon>Actinomyces</taxon>
    </lineage>
</organism>
<dbReference type="EMBL" id="VICC01000006">
    <property type="protein sequence ID" value="TQD60353.1"/>
    <property type="molecule type" value="Genomic_DNA"/>
</dbReference>
<protein>
    <submittedName>
        <fullName evidence="1">Uncharacterized protein</fullName>
    </submittedName>
</protein>
<sequence length="87" mass="9329">MPETISEGAQQQLLHQLQDALGLVKDADTSTHDVAAITQSAADGHQLTEVMLQQMMAARGYLKSCADQIECAISNIKAIPLDPPPED</sequence>
<gene>
    <name evidence="1" type="ORF">FK267_07865</name>
</gene>
<evidence type="ECO:0000313" key="1">
    <source>
        <dbReference type="EMBL" id="TQD60353.1"/>
    </source>
</evidence>
<comment type="caution">
    <text evidence="1">The sequence shown here is derived from an EMBL/GenBank/DDBJ whole genome shotgun (WGS) entry which is preliminary data.</text>
</comment>
<name>A0A508BGD0_9ACTO</name>
<proteinExistence type="predicted"/>
<dbReference type="AlphaFoldDB" id="A0A508BGD0"/>
<dbReference type="GeneID" id="64212474"/>
<dbReference type="Proteomes" id="UP000317942">
    <property type="component" value="Unassembled WGS sequence"/>
</dbReference>
<reference evidence="1 2" key="1">
    <citation type="submission" date="2019-06" db="EMBL/GenBank/DDBJ databases">
        <title>Draft genome sequence of Actinomyces oris CCUG 34288T.</title>
        <authorList>
            <person name="Salva-Serra F."/>
            <person name="Cardew S."/>
            <person name="Moore E."/>
        </authorList>
    </citation>
    <scope>NUCLEOTIDE SEQUENCE [LARGE SCALE GENOMIC DNA]</scope>
    <source>
        <strain evidence="1 2">CCUG 34288</strain>
    </source>
</reference>
<evidence type="ECO:0000313" key="2">
    <source>
        <dbReference type="Proteomes" id="UP000317942"/>
    </source>
</evidence>
<dbReference type="RefSeq" id="WP_141406871.1">
    <property type="nucleotide sequence ID" value="NZ_CP066060.1"/>
</dbReference>